<dbReference type="OrthoDB" id="9785923at2"/>
<evidence type="ECO:0000313" key="6">
    <source>
        <dbReference type="Proteomes" id="UP000317429"/>
    </source>
</evidence>
<name>A0A518DH37_9BACT</name>
<keyword evidence="6" id="KW-1185">Reference proteome</keyword>
<proteinExistence type="predicted"/>
<dbReference type="PANTHER" id="PTHR40469:SF2">
    <property type="entry name" value="GALACTOSE-BINDING DOMAIN-LIKE SUPERFAMILY PROTEIN"/>
    <property type="match status" value="1"/>
</dbReference>
<evidence type="ECO:0000256" key="1">
    <source>
        <dbReference type="SAM" id="MobiDB-lite"/>
    </source>
</evidence>
<keyword evidence="2" id="KW-0732">Signal</keyword>
<feature type="region of interest" description="Disordered" evidence="1">
    <location>
        <begin position="485"/>
        <end position="515"/>
    </location>
</feature>
<dbReference type="InterPro" id="IPR029062">
    <property type="entry name" value="Class_I_gatase-like"/>
</dbReference>
<dbReference type="Gene3D" id="2.60.120.560">
    <property type="entry name" value="Exo-inulinase, domain 1"/>
    <property type="match status" value="1"/>
</dbReference>
<dbReference type="SUPFAM" id="SSF52317">
    <property type="entry name" value="Class I glutamine amidotransferase-like"/>
    <property type="match status" value="1"/>
</dbReference>
<sequence length="515" mass="57578" precursor="true">MLLRVRRCVSTALMGVLCIGVCQAQDGFTVLFDGGSLDAWRGYKKDAPTDGWRVEDGVLKHSGGAGDLITREKYKDFDFRFQWRVVKGGNSGIIYRLSETDGPPYMTGPEYQILDNQAHKDGKVAATSAGALYAMYPPAEDVTRPVGKWNNGRIVIRNGRVQHWLNGKKLLEANWGDDDWNAKIAASKFSKWEGFAKNDEGHISLQDHGGQAEFRNIRIKRLDGAAARPAKRAKPAEPQADASERPARILFVTQSAGFRHPTVARKATDLSFAERVMTELGVRSGLFRVDCTQDVEKDFTPERLADYDIVMFYTTGAMYDAKRILPIPKETMDWFLNDWLKQPGHGFIGVHSAADTYHDYEPYWDMIGGTFNGHPWGAGSTVAISVQDPSHPASAPWGDSFVIGDEIYQFSHWQPEKVRVLMSLDMQNTDIKKPYHVPVLWVKDYGQGRVMHMSLGHREDVWTNPKYQESLLGGVRWIMGLAEGDATPNPEVSKAEEAKAREAVEQAKSKPKSAA</sequence>
<gene>
    <name evidence="5" type="ORF">Pla175_41980</name>
</gene>
<dbReference type="Pfam" id="PF06439">
    <property type="entry name" value="3keto-disac_hyd"/>
    <property type="match status" value="1"/>
</dbReference>
<dbReference type="GO" id="GO:0016787">
    <property type="term" value="F:hydrolase activity"/>
    <property type="evidence" value="ECO:0007669"/>
    <property type="project" value="InterPro"/>
</dbReference>
<reference evidence="5 6" key="1">
    <citation type="submission" date="2019-02" db="EMBL/GenBank/DDBJ databases">
        <title>Deep-cultivation of Planctomycetes and their phenomic and genomic characterization uncovers novel biology.</title>
        <authorList>
            <person name="Wiegand S."/>
            <person name="Jogler M."/>
            <person name="Boedeker C."/>
            <person name="Pinto D."/>
            <person name="Vollmers J."/>
            <person name="Rivas-Marin E."/>
            <person name="Kohn T."/>
            <person name="Peeters S.H."/>
            <person name="Heuer A."/>
            <person name="Rast P."/>
            <person name="Oberbeckmann S."/>
            <person name="Bunk B."/>
            <person name="Jeske O."/>
            <person name="Meyerdierks A."/>
            <person name="Storesund J.E."/>
            <person name="Kallscheuer N."/>
            <person name="Luecker S."/>
            <person name="Lage O.M."/>
            <person name="Pohl T."/>
            <person name="Merkel B.J."/>
            <person name="Hornburger P."/>
            <person name="Mueller R.-W."/>
            <person name="Bruemmer F."/>
            <person name="Labrenz M."/>
            <person name="Spormann A.M."/>
            <person name="Op den Camp H."/>
            <person name="Overmann J."/>
            <person name="Amann R."/>
            <person name="Jetten M.S.M."/>
            <person name="Mascher T."/>
            <person name="Medema M.H."/>
            <person name="Devos D.P."/>
            <person name="Kaster A.-K."/>
            <person name="Ovreas L."/>
            <person name="Rohde M."/>
            <person name="Galperin M.Y."/>
            <person name="Jogler C."/>
        </authorList>
    </citation>
    <scope>NUCLEOTIDE SEQUENCE [LARGE SCALE GENOMIC DNA]</scope>
    <source>
        <strain evidence="5 6">Pla175</strain>
    </source>
</reference>
<dbReference type="KEGG" id="pnd:Pla175_41980"/>
<feature type="compositionally biased region" description="Basic and acidic residues" evidence="1">
    <location>
        <begin position="493"/>
        <end position="508"/>
    </location>
</feature>
<dbReference type="PANTHER" id="PTHR40469">
    <property type="entry name" value="SECRETED GLYCOSYL HYDROLASE"/>
    <property type="match status" value="1"/>
</dbReference>
<organism evidence="5 6">
    <name type="scientific">Pirellulimonas nuda</name>
    <dbReference type="NCBI Taxonomy" id="2528009"/>
    <lineage>
        <taxon>Bacteria</taxon>
        <taxon>Pseudomonadati</taxon>
        <taxon>Planctomycetota</taxon>
        <taxon>Planctomycetia</taxon>
        <taxon>Pirellulales</taxon>
        <taxon>Lacipirellulaceae</taxon>
        <taxon>Pirellulimonas</taxon>
    </lineage>
</organism>
<dbReference type="Proteomes" id="UP000317429">
    <property type="component" value="Chromosome"/>
</dbReference>
<dbReference type="EMBL" id="CP036291">
    <property type="protein sequence ID" value="QDU90785.1"/>
    <property type="molecule type" value="Genomic_DNA"/>
</dbReference>
<evidence type="ECO:0000259" key="3">
    <source>
        <dbReference type="Pfam" id="PF06283"/>
    </source>
</evidence>
<dbReference type="RefSeq" id="WP_145289973.1">
    <property type="nucleotide sequence ID" value="NZ_CP036291.1"/>
</dbReference>
<feature type="signal peptide" evidence="2">
    <location>
        <begin position="1"/>
        <end position="24"/>
    </location>
</feature>
<feature type="chain" id="PRO_5021948800" evidence="2">
    <location>
        <begin position="25"/>
        <end position="515"/>
    </location>
</feature>
<evidence type="ECO:0000259" key="4">
    <source>
        <dbReference type="Pfam" id="PF06439"/>
    </source>
</evidence>
<evidence type="ECO:0000256" key="2">
    <source>
        <dbReference type="SAM" id="SignalP"/>
    </source>
</evidence>
<evidence type="ECO:0000313" key="5">
    <source>
        <dbReference type="EMBL" id="QDU90785.1"/>
    </source>
</evidence>
<dbReference type="InterPro" id="IPR010496">
    <property type="entry name" value="AL/BT2_dom"/>
</dbReference>
<feature type="domain" description="ThuA-like" evidence="3">
    <location>
        <begin position="248"/>
        <end position="477"/>
    </location>
</feature>
<dbReference type="InterPro" id="IPR029010">
    <property type="entry name" value="ThuA-like"/>
</dbReference>
<dbReference type="AlphaFoldDB" id="A0A518DH37"/>
<protein>
    <submittedName>
        <fullName evidence="5">Trehalose utilization</fullName>
    </submittedName>
</protein>
<accession>A0A518DH37</accession>
<feature type="domain" description="3-keto-alpha-glucoside-1,2-lyase/3-keto-2-hydroxy-glucal hydratase" evidence="4">
    <location>
        <begin position="27"/>
        <end position="220"/>
    </location>
</feature>
<dbReference type="Gene3D" id="3.40.50.880">
    <property type="match status" value="1"/>
</dbReference>
<dbReference type="Pfam" id="PF06283">
    <property type="entry name" value="ThuA"/>
    <property type="match status" value="1"/>
</dbReference>